<feature type="transmembrane region" description="Helical" evidence="1">
    <location>
        <begin position="7"/>
        <end position="27"/>
    </location>
</feature>
<feature type="transmembrane region" description="Helical" evidence="1">
    <location>
        <begin position="73"/>
        <end position="95"/>
    </location>
</feature>
<evidence type="ECO:0000256" key="1">
    <source>
        <dbReference type="SAM" id="Phobius"/>
    </source>
</evidence>
<dbReference type="EMBL" id="FNIX01000004">
    <property type="protein sequence ID" value="SDO84797.1"/>
    <property type="molecule type" value="Genomic_DNA"/>
</dbReference>
<proteinExistence type="predicted"/>
<keyword evidence="1" id="KW-0812">Transmembrane</keyword>
<accession>A0A1H0MWL6</accession>
<feature type="transmembrane region" description="Helical" evidence="1">
    <location>
        <begin position="47"/>
        <end position="66"/>
    </location>
</feature>
<dbReference type="Proteomes" id="UP000199691">
    <property type="component" value="Unassembled WGS sequence"/>
</dbReference>
<dbReference type="AlphaFoldDB" id="A0A1H0MWL6"/>
<keyword evidence="1" id="KW-1133">Transmembrane helix</keyword>
<organism evidence="2 3">
    <name type="scientific">Lentzea jiangxiensis</name>
    <dbReference type="NCBI Taxonomy" id="641025"/>
    <lineage>
        <taxon>Bacteria</taxon>
        <taxon>Bacillati</taxon>
        <taxon>Actinomycetota</taxon>
        <taxon>Actinomycetes</taxon>
        <taxon>Pseudonocardiales</taxon>
        <taxon>Pseudonocardiaceae</taxon>
        <taxon>Lentzea</taxon>
    </lineage>
</organism>
<dbReference type="STRING" id="641025.SAMN05421507_104155"/>
<dbReference type="PROSITE" id="PS51257">
    <property type="entry name" value="PROKAR_LIPOPROTEIN"/>
    <property type="match status" value="1"/>
</dbReference>
<feature type="transmembrane region" description="Helical" evidence="1">
    <location>
        <begin position="101"/>
        <end position="123"/>
    </location>
</feature>
<evidence type="ECO:0000313" key="3">
    <source>
        <dbReference type="Proteomes" id="UP000199691"/>
    </source>
</evidence>
<sequence>MICGMKVIAAAVVGAACGAGWYFSLMAALELPCSYGPFACSVSRPLLYVPVLVVLWGVAAWGLLWLARVRPAWPVALAGVAIMAALAFALVLVLLVLLRWWALPVVVPFAGAVGHGLAAKATAGYRGQLGRRRPDGAPAA</sequence>
<keyword evidence="1" id="KW-0472">Membrane</keyword>
<protein>
    <submittedName>
        <fullName evidence="2">Uncharacterized protein</fullName>
    </submittedName>
</protein>
<evidence type="ECO:0000313" key="2">
    <source>
        <dbReference type="EMBL" id="SDO84797.1"/>
    </source>
</evidence>
<keyword evidence="3" id="KW-1185">Reference proteome</keyword>
<reference evidence="3" key="1">
    <citation type="submission" date="2016-10" db="EMBL/GenBank/DDBJ databases">
        <authorList>
            <person name="Varghese N."/>
            <person name="Submissions S."/>
        </authorList>
    </citation>
    <scope>NUCLEOTIDE SEQUENCE [LARGE SCALE GENOMIC DNA]</scope>
    <source>
        <strain evidence="3">CGMCC 4.6609</strain>
    </source>
</reference>
<gene>
    <name evidence="2" type="ORF">SAMN05421507_104155</name>
</gene>
<name>A0A1H0MWL6_9PSEU</name>